<comment type="function">
    <text evidence="7">Repressor involved in choline regulation of the bet genes.</text>
</comment>
<organism evidence="10 11">
    <name type="scientific">Sediminicurvatus halobius</name>
    <dbReference type="NCBI Taxonomy" id="2182432"/>
    <lineage>
        <taxon>Bacteria</taxon>
        <taxon>Pseudomonadati</taxon>
        <taxon>Pseudomonadota</taxon>
        <taxon>Gammaproteobacteria</taxon>
        <taxon>Chromatiales</taxon>
        <taxon>Ectothiorhodospiraceae</taxon>
        <taxon>Sediminicurvatus</taxon>
    </lineage>
</organism>
<dbReference type="GO" id="GO:0045892">
    <property type="term" value="P:negative regulation of DNA-templated transcription"/>
    <property type="evidence" value="ECO:0007669"/>
    <property type="project" value="UniProtKB-UniRule"/>
</dbReference>
<dbReference type="NCBIfam" id="TIGR03384">
    <property type="entry name" value="betaine_BetI"/>
    <property type="match status" value="1"/>
</dbReference>
<sequence>MPKRGMEPIRQRQFIEATLQIIHEQGLHETTLARVGRRAGASPGLVAHYFGDKSGLLAATLRHLARELAREYRERRRTAEPGLGQVLAIIDANFAPSQSGAVVVSGWLSFWAQVNHHPELARIQRIVTRRLESNLLHALRGLLAREDARHVAEGLGVMIDGLWLRASMRTGGFDISQARELARDYLISQLRLRGGETQNVRIA</sequence>
<dbReference type="HAMAP" id="MF_00768">
    <property type="entry name" value="HTH_type_BetI"/>
    <property type="match status" value="1"/>
</dbReference>
<dbReference type="UniPathway" id="UPA00529"/>
<dbReference type="GO" id="GO:0003700">
    <property type="term" value="F:DNA-binding transcription factor activity"/>
    <property type="evidence" value="ECO:0007669"/>
    <property type="project" value="UniProtKB-UniRule"/>
</dbReference>
<proteinExistence type="inferred from homology"/>
<dbReference type="InterPro" id="IPR039538">
    <property type="entry name" value="BetI_C"/>
</dbReference>
<dbReference type="Pfam" id="PF13977">
    <property type="entry name" value="TetR_C_6"/>
    <property type="match status" value="1"/>
</dbReference>
<dbReference type="OrthoDB" id="7618612at2"/>
<keyword evidence="2 7" id="KW-0678">Repressor</keyword>
<dbReference type="InterPro" id="IPR050109">
    <property type="entry name" value="HTH-type_TetR-like_transc_reg"/>
</dbReference>
<gene>
    <name evidence="7" type="primary">betI</name>
    <name evidence="10" type="ORF">DEM34_11855</name>
</gene>
<dbReference type="PANTHER" id="PTHR30055">
    <property type="entry name" value="HTH-TYPE TRANSCRIPTIONAL REGULATOR RUTR"/>
    <property type="match status" value="1"/>
</dbReference>
<evidence type="ECO:0000313" key="11">
    <source>
        <dbReference type="Proteomes" id="UP000245474"/>
    </source>
</evidence>
<dbReference type="GO" id="GO:0019285">
    <property type="term" value="P:glycine betaine biosynthetic process from choline"/>
    <property type="evidence" value="ECO:0007669"/>
    <property type="project" value="UniProtKB-UniRule"/>
</dbReference>
<keyword evidence="3 7" id="KW-0805">Transcription regulation</keyword>
<dbReference type="Proteomes" id="UP000245474">
    <property type="component" value="Unassembled WGS sequence"/>
</dbReference>
<protein>
    <recommendedName>
        <fullName evidence="7">HTH-type transcriptional regulator BetI</fullName>
    </recommendedName>
</protein>
<evidence type="ECO:0000313" key="10">
    <source>
        <dbReference type="EMBL" id="PWG62473.1"/>
    </source>
</evidence>
<dbReference type="Pfam" id="PF00440">
    <property type="entry name" value="TetR_N"/>
    <property type="match status" value="1"/>
</dbReference>
<accession>A0A2U2N0B2</accession>
<dbReference type="InterPro" id="IPR009057">
    <property type="entry name" value="Homeodomain-like_sf"/>
</dbReference>
<comment type="pathway">
    <text evidence="1 7">Amine and polyamine biosynthesis; betaine biosynthesis via choline pathway [regulation].</text>
</comment>
<feature type="domain" description="HTH tetR-type" evidence="9">
    <location>
        <begin position="8"/>
        <end position="68"/>
    </location>
</feature>
<evidence type="ECO:0000256" key="2">
    <source>
        <dbReference type="ARBA" id="ARBA00022491"/>
    </source>
</evidence>
<dbReference type="SUPFAM" id="SSF46689">
    <property type="entry name" value="Homeodomain-like"/>
    <property type="match status" value="1"/>
</dbReference>
<dbReference type="InterPro" id="IPR036271">
    <property type="entry name" value="Tet_transcr_reg_TetR-rel_C_sf"/>
</dbReference>
<dbReference type="InterPro" id="IPR001647">
    <property type="entry name" value="HTH_TetR"/>
</dbReference>
<evidence type="ECO:0000256" key="5">
    <source>
        <dbReference type="ARBA" id="ARBA00023163"/>
    </source>
</evidence>
<evidence type="ECO:0000259" key="9">
    <source>
        <dbReference type="PROSITE" id="PS50977"/>
    </source>
</evidence>
<feature type="DNA-binding region" description="H-T-H motif" evidence="7 8">
    <location>
        <begin position="31"/>
        <end position="50"/>
    </location>
</feature>
<evidence type="ECO:0000256" key="7">
    <source>
        <dbReference type="HAMAP-Rule" id="MF_00768"/>
    </source>
</evidence>
<comment type="caution">
    <text evidence="10">The sequence shown here is derived from an EMBL/GenBank/DDBJ whole genome shotgun (WGS) entry which is preliminary data.</text>
</comment>
<evidence type="ECO:0000256" key="8">
    <source>
        <dbReference type="PROSITE-ProRule" id="PRU00335"/>
    </source>
</evidence>
<dbReference type="RefSeq" id="WP_109679031.1">
    <property type="nucleotide sequence ID" value="NZ_CP086615.1"/>
</dbReference>
<dbReference type="AlphaFoldDB" id="A0A2U2N0B2"/>
<dbReference type="GO" id="GO:0000976">
    <property type="term" value="F:transcription cis-regulatory region binding"/>
    <property type="evidence" value="ECO:0007669"/>
    <property type="project" value="TreeGrafter"/>
</dbReference>
<keyword evidence="5 7" id="KW-0804">Transcription</keyword>
<evidence type="ECO:0000256" key="4">
    <source>
        <dbReference type="ARBA" id="ARBA00023125"/>
    </source>
</evidence>
<keyword evidence="11" id="KW-1185">Reference proteome</keyword>
<dbReference type="InterPro" id="IPR017757">
    <property type="entry name" value="Tscrpt_rep_BetI"/>
</dbReference>
<dbReference type="PROSITE" id="PS50977">
    <property type="entry name" value="HTH_TETR_2"/>
    <property type="match status" value="1"/>
</dbReference>
<comment type="function">
    <text evidence="6">Repressor involved in the biosynthesis of the osmoprotectant glycine betaine. It represses transcription of the choline transporter BetT and the genes of BetAB involved in the synthesis of glycine betaine.</text>
</comment>
<reference evidence="10 11" key="1">
    <citation type="submission" date="2018-05" db="EMBL/GenBank/DDBJ databases">
        <title>Spiribacter halobius sp. nov., a moderately halophilic bacterium isolated from marine solar saltern.</title>
        <authorList>
            <person name="Zheng W.-S."/>
            <person name="Lu D.-C."/>
            <person name="Du Z.-J."/>
        </authorList>
    </citation>
    <scope>NUCLEOTIDE SEQUENCE [LARGE SCALE GENOMIC DNA]</scope>
    <source>
        <strain evidence="10 11">E85</strain>
    </source>
</reference>
<name>A0A2U2N0B2_9GAMM</name>
<keyword evidence="4 7" id="KW-0238">DNA-binding</keyword>
<evidence type="ECO:0000256" key="6">
    <source>
        <dbReference type="ARBA" id="ARBA00024936"/>
    </source>
</evidence>
<evidence type="ECO:0000256" key="3">
    <source>
        <dbReference type="ARBA" id="ARBA00023015"/>
    </source>
</evidence>
<dbReference type="EMBL" id="QFFI01000018">
    <property type="protein sequence ID" value="PWG62473.1"/>
    <property type="molecule type" value="Genomic_DNA"/>
</dbReference>
<evidence type="ECO:0000256" key="1">
    <source>
        <dbReference type="ARBA" id="ARBA00004719"/>
    </source>
</evidence>
<dbReference type="Gene3D" id="1.10.357.10">
    <property type="entry name" value="Tetracycline Repressor, domain 2"/>
    <property type="match status" value="1"/>
</dbReference>
<dbReference type="PANTHER" id="PTHR30055:SF234">
    <property type="entry name" value="HTH-TYPE TRANSCRIPTIONAL REGULATOR BETI"/>
    <property type="match status" value="1"/>
</dbReference>
<dbReference type="NCBIfam" id="NF001978">
    <property type="entry name" value="PRK00767.1"/>
    <property type="match status" value="1"/>
</dbReference>
<dbReference type="SUPFAM" id="SSF48498">
    <property type="entry name" value="Tetracyclin repressor-like, C-terminal domain"/>
    <property type="match status" value="1"/>
</dbReference>